<feature type="transmembrane region" description="Helical" evidence="1">
    <location>
        <begin position="12"/>
        <end position="37"/>
    </location>
</feature>
<gene>
    <name evidence="2" type="ORF">A19Y_2573</name>
</gene>
<dbReference type="RefSeq" id="WP_026796703.1">
    <property type="nucleotide sequence ID" value="NZ_CM002803.1"/>
</dbReference>
<keyword evidence="1" id="KW-0472">Membrane</keyword>
<dbReference type="STRING" id="388467.A19Y_2573"/>
<keyword evidence="1" id="KW-1133">Transmembrane helix</keyword>
<feature type="transmembrane region" description="Helical" evidence="1">
    <location>
        <begin position="107"/>
        <end position="129"/>
    </location>
</feature>
<dbReference type="PATRIC" id="fig|388467.6.peg.2516"/>
<dbReference type="AlphaFoldDB" id="A0A073CHT2"/>
<keyword evidence="1" id="KW-0812">Transmembrane</keyword>
<evidence type="ECO:0000313" key="3">
    <source>
        <dbReference type="Proteomes" id="UP000027395"/>
    </source>
</evidence>
<feature type="transmembrane region" description="Helical" evidence="1">
    <location>
        <begin position="178"/>
        <end position="201"/>
    </location>
</feature>
<proteinExistence type="predicted"/>
<reference evidence="2 3" key="1">
    <citation type="journal article" date="2014" name="Appl. Environ. Microbiol.">
        <title>Elucidation of insertion elements encoded on plasmids and in vitro construction of shuttle vectors from the toxic cyanobacterium Planktothrix.</title>
        <authorList>
            <person name="Christiansen G."/>
            <person name="Goesmann A."/>
            <person name="Kurmayer R."/>
        </authorList>
    </citation>
    <scope>NUCLEOTIDE SEQUENCE [LARGE SCALE GENOMIC DNA]</scope>
    <source>
        <strain evidence="2 3">NIVA-CYA 126/8</strain>
    </source>
</reference>
<dbReference type="eggNOG" id="ENOG5031B6Q">
    <property type="taxonomic scope" value="Bacteria"/>
</dbReference>
<sequence length="250" mass="29259">MQLSLTLSPIKLAKRLTMGVGFFTFTSILIQIGRFGFNYRKDWTAMFNVDREMNLPTWFSAFMLAFCAWLLGAIASAKQAELEQQNSLTDPNDNSSVKYRYFQQWKWLSIIFWLFAIDEVATIHEILIIPDIAKGLNLPPFLRSMWVIPGIILVIVFLRKYWKFWLHLPRKTRDHFILAASLYIGGALFMEMVGSVVAFYYHQQSLIYSLVAIVEEIMEMMGVIVFMYGLLVYIREWQEKIDLEIKILPQ</sequence>
<evidence type="ECO:0000313" key="2">
    <source>
        <dbReference type="EMBL" id="KEI67467.1"/>
    </source>
</evidence>
<feature type="transmembrane region" description="Helical" evidence="1">
    <location>
        <begin position="207"/>
        <end position="234"/>
    </location>
</feature>
<feature type="transmembrane region" description="Helical" evidence="1">
    <location>
        <begin position="141"/>
        <end position="158"/>
    </location>
</feature>
<evidence type="ECO:0000256" key="1">
    <source>
        <dbReference type="SAM" id="Phobius"/>
    </source>
</evidence>
<dbReference type="EMBL" id="CM002803">
    <property type="protein sequence ID" value="KEI67467.1"/>
    <property type="molecule type" value="Genomic_DNA"/>
</dbReference>
<feature type="transmembrane region" description="Helical" evidence="1">
    <location>
        <begin position="57"/>
        <end position="77"/>
    </location>
</feature>
<organism evidence="2 3">
    <name type="scientific">Planktothrix agardhii (strain NIVA-CYA 126/8)</name>
    <dbReference type="NCBI Taxonomy" id="388467"/>
    <lineage>
        <taxon>Bacteria</taxon>
        <taxon>Bacillati</taxon>
        <taxon>Cyanobacteriota</taxon>
        <taxon>Cyanophyceae</taxon>
        <taxon>Oscillatoriophycideae</taxon>
        <taxon>Oscillatoriales</taxon>
        <taxon>Microcoleaceae</taxon>
        <taxon>Planktothrix</taxon>
    </lineage>
</organism>
<dbReference type="HOGENOM" id="CLU_072761_0_0_3"/>
<dbReference type="Proteomes" id="UP000027395">
    <property type="component" value="Chromosome"/>
</dbReference>
<accession>A0A073CHT2</accession>
<dbReference type="GeneID" id="77288961"/>
<name>A0A073CHT2_PLAA1</name>
<keyword evidence="3" id="KW-1185">Reference proteome</keyword>
<protein>
    <submittedName>
        <fullName evidence="2">Uncharacterized protein</fullName>
    </submittedName>
</protein>